<sequence>MDLKLPKQQILEYPWLPYRTRYFDVLYYPVANIAVRYGHSNNWLSGLFVIDSGADITTMNKIVAEMLGISDFESGERIELTAAGGSAIEARIHRVDIAFNGIVVPDVRIAFAKKNELKMSLLGRLDVFDYFDVNLQARTRRTILVH</sequence>
<dbReference type="GeneID" id="13796517"/>
<dbReference type="InParanoid" id="K0ILR3"/>
<dbReference type="RefSeq" id="WP_015017832.1">
    <property type="nucleotide sequence ID" value="NC_018719.1"/>
</dbReference>
<dbReference type="KEGG" id="nga:Ngar_c03110"/>
<gene>
    <name evidence="1" type="ordered locus">Ngar_c03110</name>
    <name evidence="2" type="ordered locus">Ngar_c03410</name>
</gene>
<organism evidence="1 3">
    <name type="scientific">Nitrososphaera gargensis (strain Ga9.2)</name>
    <dbReference type="NCBI Taxonomy" id="1237085"/>
    <lineage>
        <taxon>Archaea</taxon>
        <taxon>Nitrososphaerota</taxon>
        <taxon>Nitrososphaeria</taxon>
        <taxon>Nitrososphaerales</taxon>
        <taxon>Nitrososphaeraceae</taxon>
        <taxon>Nitrososphaera</taxon>
    </lineage>
</organism>
<reference evidence="1 3" key="1">
    <citation type="journal article" date="2012" name="Environ. Microbiol.">
        <title>The genome of the ammonia-oxidizing Candidatus Nitrososphaera gargensis: insights into metabolic versatility and environmental adaptations.</title>
        <authorList>
            <person name="Spang A."/>
            <person name="Poehlein A."/>
            <person name="Offre P."/>
            <person name="Zumbragel S."/>
            <person name="Haider S."/>
            <person name="Rychlik N."/>
            <person name="Nowka B."/>
            <person name="Schmeisser C."/>
            <person name="Lebedeva E.V."/>
            <person name="Rattei T."/>
            <person name="Bohm C."/>
            <person name="Schmid M."/>
            <person name="Galushko A."/>
            <person name="Hatzenpichler R."/>
            <person name="Weinmaier T."/>
            <person name="Daniel R."/>
            <person name="Schleper C."/>
            <person name="Spieck E."/>
            <person name="Streit W."/>
            <person name="Wagner M."/>
        </authorList>
    </citation>
    <scope>NUCLEOTIDE SEQUENCE [LARGE SCALE GENOMIC DNA]</scope>
    <source>
        <strain evidence="1">Enrichment culture Ga9.2</strain>
        <strain evidence="3">Ga9.2</strain>
    </source>
</reference>
<dbReference type="AlphaFoldDB" id="K0ILR3"/>
<dbReference type="InterPro" id="IPR021109">
    <property type="entry name" value="Peptidase_aspartic_dom_sf"/>
</dbReference>
<name>K0ILR3_NITGG</name>
<dbReference type="EMBL" id="CP002408">
    <property type="protein sequence ID" value="AFU57289.1"/>
    <property type="molecule type" value="Genomic_DNA"/>
</dbReference>
<dbReference type="SUPFAM" id="SSF50630">
    <property type="entry name" value="Acid proteases"/>
    <property type="match status" value="1"/>
</dbReference>
<protein>
    <recommendedName>
        <fullName evidence="4">Peptidase A2 domain-containing protein</fullName>
    </recommendedName>
</protein>
<keyword evidence="3" id="KW-1185">Reference proteome</keyword>
<dbReference type="HOGENOM" id="CLU_1773256_0_0_2"/>
<accession>K0ILR3</accession>
<dbReference type="BioCyc" id="CNIT1237085:G1324-311-MONOMER"/>
<dbReference type="Proteomes" id="UP000008037">
    <property type="component" value="Chromosome"/>
</dbReference>
<dbReference type="KEGG" id="nga:Ngar_c03410"/>
<evidence type="ECO:0000313" key="1">
    <source>
        <dbReference type="EMBL" id="AFU57259.1"/>
    </source>
</evidence>
<evidence type="ECO:0008006" key="4">
    <source>
        <dbReference type="Google" id="ProtNLM"/>
    </source>
</evidence>
<dbReference type="Gene3D" id="2.40.70.10">
    <property type="entry name" value="Acid Proteases"/>
    <property type="match status" value="1"/>
</dbReference>
<dbReference type="Pfam" id="PF13975">
    <property type="entry name" value="gag-asp_proteas"/>
    <property type="match status" value="1"/>
</dbReference>
<evidence type="ECO:0000313" key="3">
    <source>
        <dbReference type="Proteomes" id="UP000008037"/>
    </source>
</evidence>
<dbReference type="STRING" id="1237085.Ngar_c03110"/>
<proteinExistence type="predicted"/>
<evidence type="ECO:0000313" key="2">
    <source>
        <dbReference type="EMBL" id="AFU57289.1"/>
    </source>
</evidence>
<dbReference type="EMBL" id="CP002408">
    <property type="protein sequence ID" value="AFU57259.1"/>
    <property type="molecule type" value="Genomic_DNA"/>
</dbReference>